<keyword evidence="3" id="KW-0677">Repeat</keyword>
<dbReference type="OrthoDB" id="8117402at2759"/>
<keyword evidence="4 10" id="KW-0863">Zinc-finger</keyword>
<evidence type="ECO:0000256" key="7">
    <source>
        <dbReference type="ARBA" id="ARBA00023125"/>
    </source>
</evidence>
<keyword evidence="2" id="KW-0479">Metal-binding</keyword>
<dbReference type="Pfam" id="PF00096">
    <property type="entry name" value="zf-C2H2"/>
    <property type="match status" value="2"/>
</dbReference>
<evidence type="ECO:0000256" key="9">
    <source>
        <dbReference type="ARBA" id="ARBA00023242"/>
    </source>
</evidence>
<dbReference type="GO" id="GO:0010468">
    <property type="term" value="P:regulation of gene expression"/>
    <property type="evidence" value="ECO:0007669"/>
    <property type="project" value="TreeGrafter"/>
</dbReference>
<evidence type="ECO:0000256" key="10">
    <source>
        <dbReference type="PROSITE-ProRule" id="PRU00042"/>
    </source>
</evidence>
<gene>
    <name evidence="12" type="primary">ZNF282</name>
    <name evidence="12" type="ORF">Bhyg_07545</name>
</gene>
<dbReference type="AlphaFoldDB" id="A0A9Q0N2V5"/>
<dbReference type="Gene3D" id="3.30.160.60">
    <property type="entry name" value="Classic Zinc Finger"/>
    <property type="match status" value="3"/>
</dbReference>
<evidence type="ECO:0000256" key="3">
    <source>
        <dbReference type="ARBA" id="ARBA00022737"/>
    </source>
</evidence>
<proteinExistence type="predicted"/>
<comment type="caution">
    <text evidence="12">The sequence shown here is derived from an EMBL/GenBank/DDBJ whole genome shotgun (WGS) entry which is preliminary data.</text>
</comment>
<evidence type="ECO:0000256" key="2">
    <source>
        <dbReference type="ARBA" id="ARBA00022723"/>
    </source>
</evidence>
<evidence type="ECO:0000256" key="6">
    <source>
        <dbReference type="ARBA" id="ARBA00023015"/>
    </source>
</evidence>
<name>A0A9Q0N2V5_9DIPT</name>
<dbReference type="InterPro" id="IPR036236">
    <property type="entry name" value="Znf_C2H2_sf"/>
</dbReference>
<dbReference type="GO" id="GO:1990837">
    <property type="term" value="F:sequence-specific double-stranded DNA binding"/>
    <property type="evidence" value="ECO:0007669"/>
    <property type="project" value="UniProtKB-ARBA"/>
</dbReference>
<evidence type="ECO:0000256" key="1">
    <source>
        <dbReference type="ARBA" id="ARBA00004123"/>
    </source>
</evidence>
<evidence type="ECO:0000256" key="8">
    <source>
        <dbReference type="ARBA" id="ARBA00023163"/>
    </source>
</evidence>
<feature type="domain" description="C2H2-type" evidence="11">
    <location>
        <begin position="43"/>
        <end position="70"/>
    </location>
</feature>
<dbReference type="SMART" id="SM00355">
    <property type="entry name" value="ZnF_C2H2"/>
    <property type="match status" value="4"/>
</dbReference>
<dbReference type="PANTHER" id="PTHR16515:SF49">
    <property type="entry name" value="GASTRULA ZINC FINGER PROTEIN XLCGF49.1-LIKE-RELATED"/>
    <property type="match status" value="1"/>
</dbReference>
<dbReference type="GO" id="GO:0005634">
    <property type="term" value="C:nucleus"/>
    <property type="evidence" value="ECO:0007669"/>
    <property type="project" value="UniProtKB-SubCell"/>
</dbReference>
<dbReference type="PROSITE" id="PS00028">
    <property type="entry name" value="ZINC_FINGER_C2H2_1"/>
    <property type="match status" value="3"/>
</dbReference>
<organism evidence="12 13">
    <name type="scientific">Pseudolycoriella hygida</name>
    <dbReference type="NCBI Taxonomy" id="35572"/>
    <lineage>
        <taxon>Eukaryota</taxon>
        <taxon>Metazoa</taxon>
        <taxon>Ecdysozoa</taxon>
        <taxon>Arthropoda</taxon>
        <taxon>Hexapoda</taxon>
        <taxon>Insecta</taxon>
        <taxon>Pterygota</taxon>
        <taxon>Neoptera</taxon>
        <taxon>Endopterygota</taxon>
        <taxon>Diptera</taxon>
        <taxon>Nematocera</taxon>
        <taxon>Sciaroidea</taxon>
        <taxon>Sciaridae</taxon>
        <taxon>Pseudolycoriella</taxon>
    </lineage>
</organism>
<accession>A0A9Q0N2V5</accession>
<evidence type="ECO:0000259" key="11">
    <source>
        <dbReference type="PROSITE" id="PS50157"/>
    </source>
</evidence>
<dbReference type="FunFam" id="3.30.160.60:FF:000303">
    <property type="entry name" value="Zinc finger protein 41"/>
    <property type="match status" value="1"/>
</dbReference>
<keyword evidence="7" id="KW-0238">DNA-binding</keyword>
<protein>
    <submittedName>
        <fullName evidence="12">Zinc finger protein</fullName>
    </submittedName>
</protein>
<evidence type="ECO:0000313" key="13">
    <source>
        <dbReference type="Proteomes" id="UP001151699"/>
    </source>
</evidence>
<dbReference type="FunFam" id="3.30.160.60:FF:000100">
    <property type="entry name" value="Zinc finger 45-like"/>
    <property type="match status" value="1"/>
</dbReference>
<evidence type="ECO:0000256" key="5">
    <source>
        <dbReference type="ARBA" id="ARBA00022833"/>
    </source>
</evidence>
<dbReference type="GO" id="GO:0008270">
    <property type="term" value="F:zinc ion binding"/>
    <property type="evidence" value="ECO:0007669"/>
    <property type="project" value="UniProtKB-KW"/>
</dbReference>
<dbReference type="InterPro" id="IPR013087">
    <property type="entry name" value="Znf_C2H2_type"/>
</dbReference>
<feature type="domain" description="C2H2-type" evidence="11">
    <location>
        <begin position="71"/>
        <end position="98"/>
    </location>
</feature>
<dbReference type="Proteomes" id="UP001151699">
    <property type="component" value="Chromosome B"/>
</dbReference>
<sequence length="151" mass="17500">MSFFCDLCGGEFNFKYELIVHLKYPNRCSKRKKTITKEKNTEYKCDICDKIFSRKESLINHAAMHTGRSPHKCFVCSKIFTRKIILQKHEQGHSVESSVPRIIKASFSCDFCDKLFTRKEYLKAHVSIHTGDDATLPMAIFNANIVENVSW</sequence>
<feature type="domain" description="C2H2-type" evidence="11">
    <location>
        <begin position="107"/>
        <end position="134"/>
    </location>
</feature>
<keyword evidence="9" id="KW-0539">Nucleus</keyword>
<keyword evidence="5" id="KW-0862">Zinc</keyword>
<reference evidence="12" key="1">
    <citation type="submission" date="2022-07" db="EMBL/GenBank/DDBJ databases">
        <authorList>
            <person name="Trinca V."/>
            <person name="Uliana J.V.C."/>
            <person name="Torres T.T."/>
            <person name="Ward R.J."/>
            <person name="Monesi N."/>
        </authorList>
    </citation>
    <scope>NUCLEOTIDE SEQUENCE</scope>
    <source>
        <strain evidence="12">HSMRA1968</strain>
        <tissue evidence="12">Whole embryos</tissue>
    </source>
</reference>
<dbReference type="PANTHER" id="PTHR16515">
    <property type="entry name" value="PR DOMAIN ZINC FINGER PROTEIN"/>
    <property type="match status" value="1"/>
</dbReference>
<dbReference type="PROSITE" id="PS50157">
    <property type="entry name" value="ZINC_FINGER_C2H2_2"/>
    <property type="match status" value="3"/>
</dbReference>
<keyword evidence="8" id="KW-0804">Transcription</keyword>
<evidence type="ECO:0000313" key="12">
    <source>
        <dbReference type="EMBL" id="KAJ6642592.1"/>
    </source>
</evidence>
<dbReference type="EMBL" id="WJQU01000002">
    <property type="protein sequence ID" value="KAJ6642592.1"/>
    <property type="molecule type" value="Genomic_DNA"/>
</dbReference>
<keyword evidence="6" id="KW-0805">Transcription regulation</keyword>
<comment type="subcellular location">
    <subcellularLocation>
        <location evidence="1">Nucleus</location>
    </subcellularLocation>
</comment>
<evidence type="ECO:0000256" key="4">
    <source>
        <dbReference type="ARBA" id="ARBA00022771"/>
    </source>
</evidence>
<dbReference type="SUPFAM" id="SSF57667">
    <property type="entry name" value="beta-beta-alpha zinc fingers"/>
    <property type="match status" value="2"/>
</dbReference>
<dbReference type="InterPro" id="IPR050331">
    <property type="entry name" value="Zinc_finger"/>
</dbReference>
<keyword evidence="13" id="KW-1185">Reference proteome</keyword>